<sequence>MELLNPFNLSKKYEQVFISQNIGFENEEFFLLKDSNQIIFLVIAPPNFGHSDIPNYYVYQLEIPLKAISWLIDSIEIKFWKSAKEGGLPSGQYKLKEVVVNETLALYREMNVGAKNQKGFRLANFSRPSRKFDDNFQEFFITDALLIDGGLLDKLKLIQI</sequence>
<proteinExistence type="predicted"/>
<evidence type="ECO:0000313" key="1">
    <source>
        <dbReference type="EMBL" id="GGF03011.1"/>
    </source>
</evidence>
<keyword evidence="2" id="KW-1185">Reference proteome</keyword>
<comment type="caution">
    <text evidence="1">The sequence shown here is derived from an EMBL/GenBank/DDBJ whole genome shotgun (WGS) entry which is preliminary data.</text>
</comment>
<dbReference type="RefSeq" id="WP_188730006.1">
    <property type="nucleotide sequence ID" value="NZ_BMIT01000012.1"/>
</dbReference>
<dbReference type="EMBL" id="BMIT01000012">
    <property type="protein sequence ID" value="GGF03011.1"/>
    <property type="molecule type" value="Genomic_DNA"/>
</dbReference>
<gene>
    <name evidence="1" type="ORF">GCM10008027_29890</name>
</gene>
<organism evidence="1 2">
    <name type="scientific">Pseudoalteromonas gelatinilytica</name>
    <dbReference type="NCBI Taxonomy" id="1703256"/>
    <lineage>
        <taxon>Bacteria</taxon>
        <taxon>Pseudomonadati</taxon>
        <taxon>Pseudomonadota</taxon>
        <taxon>Gammaproteobacteria</taxon>
        <taxon>Alteromonadales</taxon>
        <taxon>Pseudoalteromonadaceae</taxon>
        <taxon>Pseudoalteromonas</taxon>
    </lineage>
</organism>
<accession>A0ABQ1TVX9</accession>
<dbReference type="Proteomes" id="UP000638462">
    <property type="component" value="Unassembled WGS sequence"/>
</dbReference>
<name>A0ABQ1TVX9_9GAMM</name>
<evidence type="ECO:0000313" key="2">
    <source>
        <dbReference type="Proteomes" id="UP000638462"/>
    </source>
</evidence>
<protein>
    <submittedName>
        <fullName evidence="1">Uncharacterized protein</fullName>
    </submittedName>
</protein>
<reference evidence="2" key="1">
    <citation type="journal article" date="2019" name="Int. J. Syst. Evol. Microbiol.">
        <title>The Global Catalogue of Microorganisms (GCM) 10K type strain sequencing project: providing services to taxonomists for standard genome sequencing and annotation.</title>
        <authorList>
            <consortium name="The Broad Institute Genomics Platform"/>
            <consortium name="The Broad Institute Genome Sequencing Center for Infectious Disease"/>
            <person name="Wu L."/>
            <person name="Ma J."/>
        </authorList>
    </citation>
    <scope>NUCLEOTIDE SEQUENCE [LARGE SCALE GENOMIC DNA]</scope>
    <source>
        <strain evidence="2">CGMCC 1.15394</strain>
    </source>
</reference>